<dbReference type="InterPro" id="IPR003615">
    <property type="entry name" value="HNH_nuc"/>
</dbReference>
<feature type="compositionally biased region" description="Low complexity" evidence="1">
    <location>
        <begin position="643"/>
        <end position="652"/>
    </location>
</feature>
<feature type="compositionally biased region" description="Basic and acidic residues" evidence="1">
    <location>
        <begin position="682"/>
        <end position="694"/>
    </location>
</feature>
<keyword evidence="4" id="KW-1185">Reference proteome</keyword>
<evidence type="ECO:0000313" key="3">
    <source>
        <dbReference type="EMBL" id="GGM17658.1"/>
    </source>
</evidence>
<organism evidence="3 4">
    <name type="scientific">Promicromonospora citrea</name>
    <dbReference type="NCBI Taxonomy" id="43677"/>
    <lineage>
        <taxon>Bacteria</taxon>
        <taxon>Bacillati</taxon>
        <taxon>Actinomycetota</taxon>
        <taxon>Actinomycetes</taxon>
        <taxon>Micrococcales</taxon>
        <taxon>Promicromonosporaceae</taxon>
        <taxon>Promicromonospora</taxon>
    </lineage>
</organism>
<gene>
    <name evidence="3" type="ORF">GCM10010102_11670</name>
</gene>
<protein>
    <recommendedName>
        <fullName evidence="2">HNH nuclease domain-containing protein</fullName>
    </recommendedName>
</protein>
<comment type="caution">
    <text evidence="3">The sequence shown here is derived from an EMBL/GenBank/DDBJ whole genome shotgun (WGS) entry which is preliminary data.</text>
</comment>
<name>A0A8H9L336_9MICO</name>
<dbReference type="CDD" id="cd00085">
    <property type="entry name" value="HNHc"/>
    <property type="match status" value="1"/>
</dbReference>
<proteinExistence type="predicted"/>
<evidence type="ECO:0000259" key="2">
    <source>
        <dbReference type="SMART" id="SM00507"/>
    </source>
</evidence>
<evidence type="ECO:0000256" key="1">
    <source>
        <dbReference type="SAM" id="MobiDB-lite"/>
    </source>
</evidence>
<dbReference type="Proteomes" id="UP000655589">
    <property type="component" value="Unassembled WGS sequence"/>
</dbReference>
<reference evidence="3" key="1">
    <citation type="journal article" date="2014" name="Int. J. Syst. Evol. Microbiol.">
        <title>Complete genome sequence of Corynebacterium casei LMG S-19264T (=DSM 44701T), isolated from a smear-ripened cheese.</title>
        <authorList>
            <consortium name="US DOE Joint Genome Institute (JGI-PGF)"/>
            <person name="Walter F."/>
            <person name="Albersmeier A."/>
            <person name="Kalinowski J."/>
            <person name="Ruckert C."/>
        </authorList>
    </citation>
    <scope>NUCLEOTIDE SEQUENCE</scope>
    <source>
        <strain evidence="3">JCM 3051</strain>
    </source>
</reference>
<dbReference type="AlphaFoldDB" id="A0A8H9L336"/>
<feature type="compositionally biased region" description="Basic and acidic residues" evidence="1">
    <location>
        <begin position="585"/>
        <end position="594"/>
    </location>
</feature>
<feature type="region of interest" description="Disordered" evidence="1">
    <location>
        <begin position="1"/>
        <end position="31"/>
    </location>
</feature>
<feature type="compositionally biased region" description="Basic residues" evidence="1">
    <location>
        <begin position="672"/>
        <end position="681"/>
    </location>
</feature>
<dbReference type="SMART" id="SM00507">
    <property type="entry name" value="HNHc"/>
    <property type="match status" value="1"/>
</dbReference>
<reference evidence="3" key="2">
    <citation type="submission" date="2020-09" db="EMBL/GenBank/DDBJ databases">
        <authorList>
            <person name="Sun Q."/>
            <person name="Ohkuma M."/>
        </authorList>
    </citation>
    <scope>NUCLEOTIDE SEQUENCE</scope>
    <source>
        <strain evidence="3">JCM 3051</strain>
    </source>
</reference>
<dbReference type="EMBL" id="BMPT01000003">
    <property type="protein sequence ID" value="GGM17658.1"/>
    <property type="molecule type" value="Genomic_DNA"/>
</dbReference>
<feature type="compositionally biased region" description="Polar residues" evidence="1">
    <location>
        <begin position="712"/>
        <end position="726"/>
    </location>
</feature>
<sequence>MTRTGGVTGKVGRRPTDPELPGGRTGAEGLAGDGLAGDGLGVDGVGVDGVAVVRAMREALAVLPVPGVDDDGSGEVEGVPAEVQARWVDMLGELEAVKSAVTATQARLAVALDQATRADEERRGVRPERRGRGVPGQVGAALRISPHAGGGFVSTSRVWVTLMPHTFAALQAGVLSPWRAGLLVRETSHLSSEHRGLIDEELCGPDGREALAGLGTRRLVARVKELAARWDVHACLKRNAKAVGERRVSLRPAPDLMVYLTALVPMVEGVQAYAQLKADAEAIKAAGQARPSGTTGGAGAGGAGAGEARGVGQIMADTLIERVAGRGPGEASQVPVTVNLLVSDRTLLAGGDGPAVVVEGAAGGAGVVPAPVARHVVAGGIDAGGAWLRSIYVTPRGRLLATSSTSRFFPPGLSALLRAREQGICAMPWCDAPVRHLDHVTPHAQGGVTSLGNGQGLCAGCNHGKQAPGWVQKCVEVEGRHGVETRTPTGHTYVTVAPTPPAPVQDPAWTPAVGLTGPAPGRVPRSRYQIGCQARTDRDLIAYQPAATRVNPSVEPTGPRYAPASDPASRVRPGRSPQVHRAGHHHDLEPDRALAHHRRVRRPGPGLRDPGHPDHVRPAPSRGPLTVDAAVRARLARHRHRAGAGARGLLRAPAPPVRRSRGNGVEPAGAAGRRRAGRRLGRRGDGGPGADRRGRGAGLTRQPTYAPAYSASGGTTVMTSTITPSGAATMKWR</sequence>
<feature type="region of interest" description="Disordered" evidence="1">
    <location>
        <begin position="549"/>
        <end position="733"/>
    </location>
</feature>
<dbReference type="Gene3D" id="1.10.30.50">
    <property type="match status" value="1"/>
</dbReference>
<feature type="domain" description="HNH nuclease" evidence="2">
    <location>
        <begin position="412"/>
        <end position="463"/>
    </location>
</feature>
<evidence type="ECO:0000313" key="4">
    <source>
        <dbReference type="Proteomes" id="UP000655589"/>
    </source>
</evidence>
<accession>A0A8H9L336</accession>